<evidence type="ECO:0000313" key="5">
    <source>
        <dbReference type="EMBL" id="KAK4525434.1"/>
    </source>
</evidence>
<comment type="caution">
    <text evidence="5">The sequence shown here is derived from an EMBL/GenBank/DDBJ whole genome shotgun (WGS) entry which is preliminary data.</text>
</comment>
<protein>
    <submittedName>
        <fullName evidence="5">Uncharacterized protein</fullName>
    </submittedName>
</protein>
<accession>A0AAV9IDN2</accession>
<keyword evidence="2" id="KW-0732">Signal</keyword>
<dbReference type="Gene3D" id="3.90.550.10">
    <property type="entry name" value="Spore Coat Polysaccharide Biosynthesis Protein SpsA, Chain A"/>
    <property type="match status" value="1"/>
</dbReference>
<dbReference type="Proteomes" id="UP001300502">
    <property type="component" value="Unassembled WGS sequence"/>
</dbReference>
<feature type="signal peptide" evidence="2">
    <location>
        <begin position="1"/>
        <end position="24"/>
    </location>
</feature>
<keyword evidence="1" id="KW-0808">Transferase</keyword>
<dbReference type="AlphaFoldDB" id="A0AAV9IDN2"/>
<dbReference type="GO" id="GO:0016740">
    <property type="term" value="F:transferase activity"/>
    <property type="evidence" value="ECO:0007669"/>
    <property type="project" value="UniProtKB-KW"/>
</dbReference>
<dbReference type="InterPro" id="IPR027791">
    <property type="entry name" value="Galactosyl_T_C"/>
</dbReference>
<dbReference type="PANTHER" id="PTHR40743:SF1">
    <property type="entry name" value="POSSIBLE GLYCOSYLTRANSFERASE"/>
    <property type="match status" value="1"/>
</dbReference>
<organism evidence="5 6">
    <name type="scientific">Galdieria yellowstonensis</name>
    <dbReference type="NCBI Taxonomy" id="3028027"/>
    <lineage>
        <taxon>Eukaryota</taxon>
        <taxon>Rhodophyta</taxon>
        <taxon>Bangiophyceae</taxon>
        <taxon>Galdieriales</taxon>
        <taxon>Galdieriaceae</taxon>
        <taxon>Galdieria</taxon>
    </lineage>
</organism>
<dbReference type="Pfam" id="PF00535">
    <property type="entry name" value="Glycos_transf_2"/>
    <property type="match status" value="1"/>
</dbReference>
<feature type="chain" id="PRO_5043832834" evidence="2">
    <location>
        <begin position="25"/>
        <end position="481"/>
    </location>
</feature>
<dbReference type="EMBL" id="JANCYU010000030">
    <property type="protein sequence ID" value="KAK4525434.1"/>
    <property type="molecule type" value="Genomic_DNA"/>
</dbReference>
<keyword evidence="6" id="KW-1185">Reference proteome</keyword>
<feature type="domain" description="Glycosyltransferase 2-like" evidence="3">
    <location>
        <begin position="80"/>
        <end position="179"/>
    </location>
</feature>
<name>A0AAV9IDN2_9RHOD</name>
<feature type="domain" description="Galactosyltransferase C-terminal" evidence="4">
    <location>
        <begin position="188"/>
        <end position="237"/>
    </location>
</feature>
<evidence type="ECO:0000259" key="3">
    <source>
        <dbReference type="Pfam" id="PF00535"/>
    </source>
</evidence>
<evidence type="ECO:0000259" key="4">
    <source>
        <dbReference type="Pfam" id="PF02709"/>
    </source>
</evidence>
<dbReference type="PANTHER" id="PTHR40743">
    <property type="entry name" value="NUCLEOTIDE-DIPHOSPHO-SUGAR TRANSFERASE CONTAINING PROTEIN"/>
    <property type="match status" value="1"/>
</dbReference>
<proteinExistence type="predicted"/>
<dbReference type="InterPro" id="IPR029044">
    <property type="entry name" value="Nucleotide-diphossugar_trans"/>
</dbReference>
<reference evidence="5 6" key="1">
    <citation type="submission" date="2022-07" db="EMBL/GenBank/DDBJ databases">
        <title>Genome-wide signatures of adaptation to extreme environments.</title>
        <authorList>
            <person name="Cho C.H."/>
            <person name="Yoon H.S."/>
        </authorList>
    </citation>
    <scope>NUCLEOTIDE SEQUENCE [LARGE SCALE GENOMIC DNA]</scope>
    <source>
        <strain evidence="5 6">108.79 E11</strain>
    </source>
</reference>
<evidence type="ECO:0000256" key="1">
    <source>
        <dbReference type="ARBA" id="ARBA00022679"/>
    </source>
</evidence>
<dbReference type="SUPFAM" id="SSF53448">
    <property type="entry name" value="Nucleotide-diphospho-sugar transferases"/>
    <property type="match status" value="1"/>
</dbReference>
<evidence type="ECO:0000313" key="6">
    <source>
        <dbReference type="Proteomes" id="UP001300502"/>
    </source>
</evidence>
<gene>
    <name evidence="5" type="ORF">GAYE_SCF12G3342</name>
</gene>
<dbReference type="Pfam" id="PF02709">
    <property type="entry name" value="Glyco_transf_7C"/>
    <property type="match status" value="1"/>
</dbReference>
<evidence type="ECO:0000256" key="2">
    <source>
        <dbReference type="SAM" id="SignalP"/>
    </source>
</evidence>
<sequence>MRWKLARFCIWLWLVQNFVDFTAATQSSSSLPYTQDSLVSIFISDVQSSTPRKPGFEVVSGKYEKVSLSREFSTGISTSLIAACKDRLLQLEQVFHSWLSIYGLSQLILVDWTSTEPLLNFVLDAVPRKLNNLQVVVIRVDNATNWNLAQAYNLAASFATEDWILKADCDTWVDPWFLYRHPHQVDTFYSASKATEKYLHGVFYMPRKIFYLVGGFDERIHSYGWEDDSLLERVVKYLYMEPVQSSTIQHIPHDDTVRQKYQSCLLGNICLPELEVQFNRILFKFLPCWNIDAAQSEYLLVEHDISNRNCCWIRLQPKKLVPMPSISPPYANVAKIKAIRIILATKYHFPRNSIREWPLSLLESVIRQLVTRRYFLLIISSYSRRQRALMERLSTTNHDRLIVFITSTSLQLRQAVQDGVPALYRNDTKFTNLFQNPQGSHCLPYQVLSKRSLYLLTENKSLFPGDHHWIFVEHSLSTSLK</sequence>
<dbReference type="InterPro" id="IPR001173">
    <property type="entry name" value="Glyco_trans_2-like"/>
</dbReference>